<keyword evidence="3" id="KW-1185">Reference proteome</keyword>
<sequence>MTNTSTQVTGDIQEKIQEEVEQARAVCDISGSNSAECAAAWDAVEELQAAASHQRQVKPKNALERYCDDNPDADECRLYED</sequence>
<accession>A0A2S6CTA6</accession>
<dbReference type="SMART" id="SM01093">
    <property type="entry name" value="CP12"/>
    <property type="match status" value="1"/>
</dbReference>
<dbReference type="InterPro" id="IPR003823">
    <property type="entry name" value="CP12_dom"/>
</dbReference>
<name>A0A2S6CTA6_9CYAN</name>
<gene>
    <name evidence="2" type="ORF">CUN59_12315</name>
</gene>
<reference evidence="2 3" key="1">
    <citation type="submission" date="2018-02" db="EMBL/GenBank/DDBJ databases">
        <title>Discovery of a pederin family compound in a non-symbiotic bloom-forming cyanobacterium.</title>
        <authorList>
            <person name="Kust A."/>
            <person name="Mares J."/>
            <person name="Jokela J."/>
            <person name="Urajova P."/>
            <person name="Hajek J."/>
            <person name="Saurav K."/>
            <person name="Voracova K."/>
            <person name="Fewer D.P."/>
            <person name="Haapaniemi E."/>
            <person name="Permi P."/>
            <person name="Rehakova K."/>
            <person name="Sivonen K."/>
            <person name="Hrouzek P."/>
        </authorList>
    </citation>
    <scope>NUCLEOTIDE SEQUENCE [LARGE SCALE GENOMIC DNA]</scope>
    <source>
        <strain evidence="2 3">CHARLIE-1</strain>
    </source>
</reference>
<dbReference type="EMBL" id="PGEM01000083">
    <property type="protein sequence ID" value="PPJ63008.1"/>
    <property type="molecule type" value="Genomic_DNA"/>
</dbReference>
<organism evidence="2 3">
    <name type="scientific">Cuspidothrix issatschenkoi CHARLIE-1</name>
    <dbReference type="NCBI Taxonomy" id="2052836"/>
    <lineage>
        <taxon>Bacteria</taxon>
        <taxon>Bacillati</taxon>
        <taxon>Cyanobacteriota</taxon>
        <taxon>Cyanophyceae</taxon>
        <taxon>Nostocales</taxon>
        <taxon>Aphanizomenonaceae</taxon>
        <taxon>Cuspidothrix</taxon>
    </lineage>
</organism>
<dbReference type="PANTHER" id="PTHR33921:SF15">
    <property type="entry name" value="CALVIN CYCLE PROTEIN CP12-2, CHLOROPLASTIC"/>
    <property type="match status" value="1"/>
</dbReference>
<evidence type="ECO:0000313" key="3">
    <source>
        <dbReference type="Proteomes" id="UP000239589"/>
    </source>
</evidence>
<dbReference type="InterPro" id="IPR039314">
    <property type="entry name" value="CP12-like"/>
</dbReference>
<dbReference type="OrthoDB" id="9553701at2"/>
<evidence type="ECO:0000259" key="1">
    <source>
        <dbReference type="SMART" id="SM01093"/>
    </source>
</evidence>
<dbReference type="AlphaFoldDB" id="A0A2S6CTA6"/>
<protein>
    <recommendedName>
        <fullName evidence="1">CP12 domain-containing protein</fullName>
    </recommendedName>
</protein>
<dbReference type="RefSeq" id="WP_104388121.1">
    <property type="nucleotide sequence ID" value="NZ_PGEM01000083.1"/>
</dbReference>
<proteinExistence type="predicted"/>
<evidence type="ECO:0000313" key="2">
    <source>
        <dbReference type="EMBL" id="PPJ63008.1"/>
    </source>
</evidence>
<feature type="domain" description="CP12" evidence="1">
    <location>
        <begin position="12"/>
        <end position="81"/>
    </location>
</feature>
<dbReference type="Proteomes" id="UP000239589">
    <property type="component" value="Unassembled WGS sequence"/>
</dbReference>
<dbReference type="GO" id="GO:0080153">
    <property type="term" value="P:negative regulation of reductive pentose-phosphate cycle"/>
    <property type="evidence" value="ECO:0007669"/>
    <property type="project" value="TreeGrafter"/>
</dbReference>
<dbReference type="Pfam" id="PF02672">
    <property type="entry name" value="CP12"/>
    <property type="match status" value="1"/>
</dbReference>
<dbReference type="PANTHER" id="PTHR33921">
    <property type="entry name" value="CALVIN CYCLE PROTEIN CP12-2, CHLOROPLASTIC"/>
    <property type="match status" value="1"/>
</dbReference>
<comment type="caution">
    <text evidence="2">The sequence shown here is derived from an EMBL/GenBank/DDBJ whole genome shotgun (WGS) entry which is preliminary data.</text>
</comment>